<comment type="caution">
    <text evidence="3">The sequence shown here is derived from an EMBL/GenBank/DDBJ whole genome shotgun (WGS) entry which is preliminary data.</text>
</comment>
<feature type="compositionally biased region" description="Low complexity" evidence="1">
    <location>
        <begin position="292"/>
        <end position="311"/>
    </location>
</feature>
<dbReference type="EMBL" id="AQQV01000001">
    <property type="protein sequence ID" value="ORE88837.1"/>
    <property type="molecule type" value="Genomic_DNA"/>
</dbReference>
<evidence type="ECO:0000313" key="3">
    <source>
        <dbReference type="EMBL" id="ORE88837.1"/>
    </source>
</evidence>
<dbReference type="AlphaFoldDB" id="A0A1Y1SGQ0"/>
<protein>
    <submittedName>
        <fullName evidence="3">Uncharacterized protein</fullName>
    </submittedName>
</protein>
<dbReference type="STRING" id="1317117.ATO7_03140"/>
<name>A0A1Y1SGQ0_9GAMM</name>
<keyword evidence="2" id="KW-0472">Membrane</keyword>
<feature type="transmembrane region" description="Helical" evidence="2">
    <location>
        <begin position="239"/>
        <end position="257"/>
    </location>
</feature>
<feature type="compositionally biased region" description="Polar residues" evidence="1">
    <location>
        <begin position="279"/>
        <end position="289"/>
    </location>
</feature>
<feature type="transmembrane region" description="Helical" evidence="2">
    <location>
        <begin position="146"/>
        <end position="166"/>
    </location>
</feature>
<keyword evidence="2" id="KW-1133">Transmembrane helix</keyword>
<dbReference type="Proteomes" id="UP000192342">
    <property type="component" value="Unassembled WGS sequence"/>
</dbReference>
<accession>A0A1Y1SGQ0</accession>
<organism evidence="3 4">
    <name type="scientific">Oceanococcus atlanticus</name>
    <dbReference type="NCBI Taxonomy" id="1317117"/>
    <lineage>
        <taxon>Bacteria</taxon>
        <taxon>Pseudomonadati</taxon>
        <taxon>Pseudomonadota</taxon>
        <taxon>Gammaproteobacteria</taxon>
        <taxon>Chromatiales</taxon>
        <taxon>Oceanococcaceae</taxon>
        <taxon>Oceanococcus</taxon>
    </lineage>
</organism>
<feature type="region of interest" description="Disordered" evidence="1">
    <location>
        <begin position="279"/>
        <end position="314"/>
    </location>
</feature>
<feature type="transmembrane region" description="Helical" evidence="2">
    <location>
        <begin position="37"/>
        <end position="62"/>
    </location>
</feature>
<evidence type="ECO:0000256" key="1">
    <source>
        <dbReference type="SAM" id="MobiDB-lite"/>
    </source>
</evidence>
<dbReference type="RefSeq" id="WP_083559448.1">
    <property type="nucleotide sequence ID" value="NZ_AQQV01000001.1"/>
</dbReference>
<feature type="transmembrane region" description="Helical" evidence="2">
    <location>
        <begin position="12"/>
        <end position="31"/>
    </location>
</feature>
<gene>
    <name evidence="3" type="ORF">ATO7_03140</name>
</gene>
<keyword evidence="2" id="KW-0812">Transmembrane</keyword>
<sequence length="442" mass="48726">MLRRIVYIERGAIVGACAIAPLLAALLQFGSTQIPTIHVLLLPLAWLVPTLGLIGAVLGAVLHRSHATGHIQWGGHDETSTLLKQGVAELVSGQPDSRLNDAAMAQANAQEGRAAAIYLLSRMSQMRQTQVLSKAWPNPMRWTKRAAWSFNLLLVSATALMIPPGMASGLHWLVFIIPGLLLFPIWVTGILICGLGQKNADSWLRKLPGREYKPKLKPRGNRTVAGSWHTKESRQDLPIIRGLIIVLLVIAGALYFLREYTGGYFSNADDVYAQIEPQAESTDQATENTEIAARPAPAQQTSRRAAAQATPEPTPDLRVKYSMEAWSRLRPNGFVLQVDTDRLAFHGWNVDEVNSAFTRAKSRLDEQFAVHLREHPATQGRITFQIKLQPWGEVADIEIIASELNDSTFVFALVDHLEAVNIKPEADALDPVTALLSMDFRP</sequence>
<feature type="transmembrane region" description="Helical" evidence="2">
    <location>
        <begin position="172"/>
        <end position="196"/>
    </location>
</feature>
<evidence type="ECO:0000256" key="2">
    <source>
        <dbReference type="SAM" id="Phobius"/>
    </source>
</evidence>
<keyword evidence="4" id="KW-1185">Reference proteome</keyword>
<reference evidence="3 4" key="1">
    <citation type="submission" date="2013-04" db="EMBL/GenBank/DDBJ databases">
        <title>Oceanococcus atlanticus 22II-S10r2 Genome Sequencing.</title>
        <authorList>
            <person name="Lai Q."/>
            <person name="Li G."/>
            <person name="Shao Z."/>
        </authorList>
    </citation>
    <scope>NUCLEOTIDE SEQUENCE [LARGE SCALE GENOMIC DNA]</scope>
    <source>
        <strain evidence="3 4">22II-S10r2</strain>
    </source>
</reference>
<proteinExistence type="predicted"/>
<evidence type="ECO:0000313" key="4">
    <source>
        <dbReference type="Proteomes" id="UP000192342"/>
    </source>
</evidence>